<proteinExistence type="predicted"/>
<dbReference type="AlphaFoldDB" id="A0A5E4BCQ9"/>
<organism evidence="1 2">
    <name type="scientific">Marmota monax</name>
    <name type="common">Woodchuck</name>
    <dbReference type="NCBI Taxonomy" id="9995"/>
    <lineage>
        <taxon>Eukaryota</taxon>
        <taxon>Metazoa</taxon>
        <taxon>Chordata</taxon>
        <taxon>Craniata</taxon>
        <taxon>Vertebrata</taxon>
        <taxon>Euteleostomi</taxon>
        <taxon>Mammalia</taxon>
        <taxon>Eutheria</taxon>
        <taxon>Euarchontoglires</taxon>
        <taxon>Glires</taxon>
        <taxon>Rodentia</taxon>
        <taxon>Sciuromorpha</taxon>
        <taxon>Sciuridae</taxon>
        <taxon>Xerinae</taxon>
        <taxon>Marmotini</taxon>
        <taxon>Marmota</taxon>
    </lineage>
</organism>
<keyword evidence="2" id="KW-1185">Reference proteome</keyword>
<reference evidence="1" key="1">
    <citation type="submission" date="2019-04" db="EMBL/GenBank/DDBJ databases">
        <authorList>
            <person name="Alioto T."/>
            <person name="Alioto T."/>
        </authorList>
    </citation>
    <scope>NUCLEOTIDE SEQUENCE [LARGE SCALE GENOMIC DNA]</scope>
</reference>
<dbReference type="EMBL" id="CABDUW010000378">
    <property type="protein sequence ID" value="VTJ67358.1"/>
    <property type="molecule type" value="Genomic_DNA"/>
</dbReference>
<dbReference type="Proteomes" id="UP000335636">
    <property type="component" value="Unassembled WGS sequence"/>
</dbReference>
<name>A0A5E4BCQ9_MARMO</name>
<accession>A0A5E4BCQ9</accession>
<evidence type="ECO:0000313" key="2">
    <source>
        <dbReference type="Proteomes" id="UP000335636"/>
    </source>
</evidence>
<sequence>MDVNLEGEKHGLAKLEVWWINNASWVQGKPDEEGVAEEAILSLKAKSRRRFFFRGKDDVRPELSCSRSTPSASILVKAFPRRLRTDRRDIGVGVKIDADFDCSSPPRPPKVRASHTHRPKPLRYKDLRRPFVISPPPLRLPVPHPALILITRRASPP</sequence>
<gene>
    <name evidence="1" type="ORF">MONAX_5E027592</name>
</gene>
<protein>
    <submittedName>
        <fullName evidence="1">Uncharacterized protein</fullName>
    </submittedName>
</protein>
<evidence type="ECO:0000313" key="1">
    <source>
        <dbReference type="EMBL" id="VTJ67358.1"/>
    </source>
</evidence>
<comment type="caution">
    <text evidence="1">The sequence shown here is derived from an EMBL/GenBank/DDBJ whole genome shotgun (WGS) entry which is preliminary data.</text>
</comment>